<gene>
    <name evidence="2" type="ORF">MNBD_GAMMA26-2316</name>
</gene>
<evidence type="ECO:0000256" key="1">
    <source>
        <dbReference type="SAM" id="MobiDB-lite"/>
    </source>
</evidence>
<proteinExistence type="predicted"/>
<feature type="region of interest" description="Disordered" evidence="1">
    <location>
        <begin position="571"/>
        <end position="593"/>
    </location>
</feature>
<sequence>MEQTDYKIELRRYYDNRNVDGIIRYLSELISKPSFVAINRRLIKEGKLPPATTKIEEVATALITELKDDIKQECDVIVQDNYFEIAEQLKKRFGDEVAEIYINTKSPDAFLREIRQTLNTEEAKLTEGLVNQYKTELIRLEDGRKAVLDILQDSSNFPIQNVISLAEQIEQLHLKLKSNYRYLTVKAYFLSIFESGDAKFTAQAASDQEQRIKISNYTLFTDYVTTGIEPDLIQQVRFRIEVVKLFQYLWKRKILPVAEHKQAITCITDIFNHRGKGSLSGKVRQFLEELIVEINDDKQAVSKRLAQSFVYEYRTAESQMEQRCGLIESELAATKEYLKQLPANHGKPDHARDEKAQLALEKIINLEGVFKIQSARAQTAANTPFHELERVAQGVSTVLSPQQITAWIRIYSILFSNTEFLIHTKETIDFSIMRKYISDLTTYHLMQSVSELKLVIDKSMATPSKDKPDHFKQFGEVLKIKIQGLMGGKKDEEKTFFEMIQELHFLDDSATQFVIAETFRGFQDIADAFRATVNDYFVRDRDTLLRESRELYNQICTQCLKNVIVRPARPTIPTDDAEDGSKGNKSWFSRLFS</sequence>
<protein>
    <submittedName>
        <fullName evidence="2">Uncharacterized protein</fullName>
    </submittedName>
</protein>
<feature type="compositionally biased region" description="Polar residues" evidence="1">
    <location>
        <begin position="583"/>
        <end position="593"/>
    </location>
</feature>
<dbReference type="AlphaFoldDB" id="A0A3B1BAZ6"/>
<organism evidence="2">
    <name type="scientific">hydrothermal vent metagenome</name>
    <dbReference type="NCBI Taxonomy" id="652676"/>
    <lineage>
        <taxon>unclassified sequences</taxon>
        <taxon>metagenomes</taxon>
        <taxon>ecological metagenomes</taxon>
    </lineage>
</organism>
<name>A0A3B1BAZ6_9ZZZZ</name>
<accession>A0A3B1BAZ6</accession>
<dbReference type="EMBL" id="UOFX01000044">
    <property type="protein sequence ID" value="VAX09154.1"/>
    <property type="molecule type" value="Genomic_DNA"/>
</dbReference>
<reference evidence="2" key="1">
    <citation type="submission" date="2018-06" db="EMBL/GenBank/DDBJ databases">
        <authorList>
            <person name="Zhirakovskaya E."/>
        </authorList>
    </citation>
    <scope>NUCLEOTIDE SEQUENCE</scope>
</reference>
<evidence type="ECO:0000313" key="2">
    <source>
        <dbReference type="EMBL" id="VAX09154.1"/>
    </source>
</evidence>